<keyword evidence="5" id="KW-1185">Reference proteome</keyword>
<dbReference type="Gene3D" id="2.40.420.20">
    <property type="match status" value="1"/>
</dbReference>
<keyword evidence="2" id="KW-0813">Transport</keyword>
<proteinExistence type="inferred from homology"/>
<evidence type="ECO:0000256" key="1">
    <source>
        <dbReference type="ARBA" id="ARBA00009477"/>
    </source>
</evidence>
<gene>
    <name evidence="4" type="ORF">QQ008_26575</name>
</gene>
<reference evidence="4" key="1">
    <citation type="submission" date="2023-06" db="EMBL/GenBank/DDBJ databases">
        <title>Genomic of Parafulvivirga corallium.</title>
        <authorList>
            <person name="Wang G."/>
        </authorList>
    </citation>
    <scope>NUCLEOTIDE SEQUENCE</scope>
    <source>
        <strain evidence="4">BMA10</strain>
    </source>
</reference>
<organism evidence="4 5">
    <name type="scientific">Splendidivirga corallicola</name>
    <dbReference type="NCBI Taxonomy" id="3051826"/>
    <lineage>
        <taxon>Bacteria</taxon>
        <taxon>Pseudomonadati</taxon>
        <taxon>Bacteroidota</taxon>
        <taxon>Cytophagia</taxon>
        <taxon>Cytophagales</taxon>
        <taxon>Splendidivirgaceae</taxon>
        <taxon>Splendidivirga</taxon>
    </lineage>
</organism>
<dbReference type="PANTHER" id="PTHR30097">
    <property type="entry name" value="CATION EFFLUX SYSTEM PROTEIN CUSB"/>
    <property type="match status" value="1"/>
</dbReference>
<dbReference type="NCBIfam" id="TIGR01730">
    <property type="entry name" value="RND_mfp"/>
    <property type="match status" value="1"/>
</dbReference>
<comment type="similarity">
    <text evidence="1">Belongs to the membrane fusion protein (MFP) (TC 8.A.1) family.</text>
</comment>
<sequence>MRLNKSNILKSVAILAILSACSEKGINEKQETPEPHNENEVHLTDDQMAAIDLKIGKMEERAIASTISTNGYLHVPPNNKAVVSTYMAGYVKNSSLLEGDAVKKGQLMAVLENPEYVQLQQYYLELKGQLGYLKSEYERQKVLQEENINAKKLLLKAESEYKVTQAKFNGVKEKLKMLGLNLVQIDKGNISSTINIKAPIKGNVSRVDAEIGKYIQASEMMFEILDTEHIHVELNIFEKDVMKISEGQKFQMRIPSLGNDVYDGEVYLVGKALDDEKRSINAHGHLEVEKDYFLPGMYVEADLFYGTKKAMTIPEKAIINEGDENFIFQKIKKEDGAIAFRRIEVQTGLITDGWVEIAFMENLDPDAEYVFEGVYYLAAEMTKGESGGHSH</sequence>
<dbReference type="Gene3D" id="2.40.30.170">
    <property type="match status" value="1"/>
</dbReference>
<evidence type="ECO:0000313" key="4">
    <source>
        <dbReference type="EMBL" id="MDN5204984.1"/>
    </source>
</evidence>
<evidence type="ECO:0000259" key="3">
    <source>
        <dbReference type="Pfam" id="PF25973"/>
    </source>
</evidence>
<evidence type="ECO:0000313" key="5">
    <source>
        <dbReference type="Proteomes" id="UP001172082"/>
    </source>
</evidence>
<dbReference type="EMBL" id="JAUJEA010000014">
    <property type="protein sequence ID" value="MDN5204984.1"/>
    <property type="molecule type" value="Genomic_DNA"/>
</dbReference>
<dbReference type="InterPro" id="IPR051909">
    <property type="entry name" value="MFP_Cation_Efflux"/>
</dbReference>
<dbReference type="RefSeq" id="WP_346755007.1">
    <property type="nucleotide sequence ID" value="NZ_JAUJEA010000014.1"/>
</dbReference>
<feature type="domain" description="CzcB-like barrel-sandwich hybrid" evidence="3">
    <location>
        <begin position="81"/>
        <end position="226"/>
    </location>
</feature>
<dbReference type="Pfam" id="PF25973">
    <property type="entry name" value="BSH_CzcB"/>
    <property type="match status" value="1"/>
</dbReference>
<dbReference type="PANTHER" id="PTHR30097:SF4">
    <property type="entry name" value="SLR6042 PROTEIN"/>
    <property type="match status" value="1"/>
</dbReference>
<comment type="caution">
    <text evidence="4">The sequence shown here is derived from an EMBL/GenBank/DDBJ whole genome shotgun (WGS) entry which is preliminary data.</text>
</comment>
<name>A0ABT8KW38_9BACT</name>
<dbReference type="Gene3D" id="2.40.50.100">
    <property type="match status" value="1"/>
</dbReference>
<protein>
    <submittedName>
        <fullName evidence="4">Efflux RND transporter periplasmic adaptor subunit</fullName>
    </submittedName>
</protein>
<accession>A0ABT8KW38</accession>
<dbReference type="Gene3D" id="1.10.287.470">
    <property type="entry name" value="Helix hairpin bin"/>
    <property type="match status" value="1"/>
</dbReference>
<dbReference type="SUPFAM" id="SSF111369">
    <property type="entry name" value="HlyD-like secretion proteins"/>
    <property type="match status" value="1"/>
</dbReference>
<dbReference type="InterPro" id="IPR058647">
    <property type="entry name" value="BSH_CzcB-like"/>
</dbReference>
<dbReference type="Proteomes" id="UP001172082">
    <property type="component" value="Unassembled WGS sequence"/>
</dbReference>
<dbReference type="InterPro" id="IPR006143">
    <property type="entry name" value="RND_pump_MFP"/>
</dbReference>
<evidence type="ECO:0000256" key="2">
    <source>
        <dbReference type="ARBA" id="ARBA00022448"/>
    </source>
</evidence>
<dbReference type="PROSITE" id="PS51257">
    <property type="entry name" value="PROKAR_LIPOPROTEIN"/>
    <property type="match status" value="1"/>
</dbReference>